<dbReference type="AlphaFoldDB" id="A0A8X8B950"/>
<evidence type="ECO:0000313" key="2">
    <source>
        <dbReference type="EMBL" id="KAG2325647.1"/>
    </source>
</evidence>
<comment type="caution">
    <text evidence="2">The sequence shown here is derived from an EMBL/GenBank/DDBJ whole genome shotgun (WGS) entry which is preliminary data.</text>
</comment>
<gene>
    <name evidence="2" type="ORF">Bca52824_008375</name>
</gene>
<dbReference type="EMBL" id="JAAMPC010000002">
    <property type="protein sequence ID" value="KAG2325647.1"/>
    <property type="molecule type" value="Genomic_DNA"/>
</dbReference>
<evidence type="ECO:0000256" key="1">
    <source>
        <dbReference type="SAM" id="MobiDB-lite"/>
    </source>
</evidence>
<proteinExistence type="predicted"/>
<name>A0A8X8B950_BRACI</name>
<feature type="region of interest" description="Disordered" evidence="1">
    <location>
        <begin position="77"/>
        <end position="106"/>
    </location>
</feature>
<keyword evidence="3" id="KW-1185">Reference proteome</keyword>
<feature type="compositionally biased region" description="Basic and acidic residues" evidence="1">
    <location>
        <begin position="77"/>
        <end position="89"/>
    </location>
</feature>
<sequence>MTTEDALEELINPRHISFGVVFALHQEKCLMWFRLYMNGSEYLSPTEHLHNIIASEIKSQYQHLLFGSLHAKPPCHTELEREEPVKKEGVGNSWGTTDDIKDTWAR</sequence>
<dbReference type="Proteomes" id="UP000886595">
    <property type="component" value="Unassembled WGS sequence"/>
</dbReference>
<protein>
    <submittedName>
        <fullName evidence="2">Uncharacterized protein</fullName>
    </submittedName>
</protein>
<accession>A0A8X8B950</accession>
<reference evidence="2 3" key="1">
    <citation type="submission" date="2020-02" db="EMBL/GenBank/DDBJ databases">
        <authorList>
            <person name="Ma Q."/>
            <person name="Huang Y."/>
            <person name="Song X."/>
            <person name="Pei D."/>
        </authorList>
    </citation>
    <scope>NUCLEOTIDE SEQUENCE [LARGE SCALE GENOMIC DNA]</scope>
    <source>
        <strain evidence="2">Sxm20200214</strain>
        <tissue evidence="2">Leaf</tissue>
    </source>
</reference>
<organism evidence="2 3">
    <name type="scientific">Brassica carinata</name>
    <name type="common">Ethiopian mustard</name>
    <name type="synonym">Abyssinian cabbage</name>
    <dbReference type="NCBI Taxonomy" id="52824"/>
    <lineage>
        <taxon>Eukaryota</taxon>
        <taxon>Viridiplantae</taxon>
        <taxon>Streptophyta</taxon>
        <taxon>Embryophyta</taxon>
        <taxon>Tracheophyta</taxon>
        <taxon>Spermatophyta</taxon>
        <taxon>Magnoliopsida</taxon>
        <taxon>eudicotyledons</taxon>
        <taxon>Gunneridae</taxon>
        <taxon>Pentapetalae</taxon>
        <taxon>rosids</taxon>
        <taxon>malvids</taxon>
        <taxon>Brassicales</taxon>
        <taxon>Brassicaceae</taxon>
        <taxon>Brassiceae</taxon>
        <taxon>Brassica</taxon>
    </lineage>
</organism>
<evidence type="ECO:0000313" key="3">
    <source>
        <dbReference type="Proteomes" id="UP000886595"/>
    </source>
</evidence>